<organism evidence="2 3">
    <name type="scientific">Thiomicrorhabdus lithotrophica</name>
    <dbReference type="NCBI Taxonomy" id="2949997"/>
    <lineage>
        <taxon>Bacteria</taxon>
        <taxon>Pseudomonadati</taxon>
        <taxon>Pseudomonadota</taxon>
        <taxon>Gammaproteobacteria</taxon>
        <taxon>Thiotrichales</taxon>
        <taxon>Piscirickettsiaceae</taxon>
        <taxon>Thiomicrorhabdus</taxon>
    </lineage>
</organism>
<feature type="chain" id="PRO_5046959292" evidence="1">
    <location>
        <begin position="27"/>
        <end position="209"/>
    </location>
</feature>
<dbReference type="Proteomes" id="UP001222275">
    <property type="component" value="Chromosome"/>
</dbReference>
<feature type="signal peptide" evidence="1">
    <location>
        <begin position="1"/>
        <end position="26"/>
    </location>
</feature>
<protein>
    <submittedName>
        <fullName evidence="2">Uncharacterized protein</fullName>
    </submittedName>
</protein>
<evidence type="ECO:0000256" key="1">
    <source>
        <dbReference type="SAM" id="SignalP"/>
    </source>
</evidence>
<accession>A0ABY8C830</accession>
<reference evidence="2 3" key="1">
    <citation type="submission" date="2022-06" db="EMBL/GenBank/DDBJ databases">
        <title>Thiomicrohabdus sp. nov, an obligately chemolithoautotrophic, sulfur-oxidizing bacterium isolated from beach of Guanyin Mountain. Amoy.</title>
        <authorList>
            <person name="Zhu H."/>
        </authorList>
    </citation>
    <scope>NUCLEOTIDE SEQUENCE [LARGE SCALE GENOMIC DNA]</scope>
    <source>
        <strain evidence="2 3">XGS-01</strain>
    </source>
</reference>
<sequence>MIKNMLFKSTCLGCIVGISAFNMVYAADADFRDDSIEKFQVVNNQVTPLFKTLFLSQEARKKIDKQREAYLNPPVKVPEKKIAKVEPKSIDGKPKKKRIYIPPKVAISAVIIKPDGSTIIRVNNKYDKSPSKHINLDTTKANTNGVPITVNGKTQVVPVGSTLLTRKNKLIDTYKLNAQSKKSAMPKTEQKAVKQTLEQVQILNAAPKQ</sequence>
<keyword evidence="3" id="KW-1185">Reference proteome</keyword>
<dbReference type="RefSeq" id="WP_275594367.1">
    <property type="nucleotide sequence ID" value="NZ_CP102381.1"/>
</dbReference>
<keyword evidence="1" id="KW-0732">Signal</keyword>
<name>A0ABY8C830_9GAMM</name>
<gene>
    <name evidence="2" type="ORF">NR989_08795</name>
</gene>
<evidence type="ECO:0000313" key="2">
    <source>
        <dbReference type="EMBL" id="WEJ62110.1"/>
    </source>
</evidence>
<proteinExistence type="predicted"/>
<dbReference type="EMBL" id="CP102381">
    <property type="protein sequence ID" value="WEJ62110.1"/>
    <property type="molecule type" value="Genomic_DNA"/>
</dbReference>
<evidence type="ECO:0000313" key="3">
    <source>
        <dbReference type="Proteomes" id="UP001222275"/>
    </source>
</evidence>